<dbReference type="EMBL" id="KZ824983">
    <property type="protein sequence ID" value="RAH66319.1"/>
    <property type="molecule type" value="Genomic_DNA"/>
</dbReference>
<keyword evidence="2" id="KW-1185">Reference proteome</keyword>
<evidence type="ECO:0000313" key="2">
    <source>
        <dbReference type="Proteomes" id="UP000249661"/>
    </source>
</evidence>
<evidence type="ECO:0000313" key="1">
    <source>
        <dbReference type="EMBL" id="RAH66319.1"/>
    </source>
</evidence>
<protein>
    <submittedName>
        <fullName evidence="1">Uncharacterized protein</fullName>
    </submittedName>
</protein>
<name>A0ACD1GYE9_9EURO</name>
<proteinExistence type="predicted"/>
<sequence length="75" mass="8507">MISAKRVRSPKTSRKINILGLCILSSVSAKRRTIAWRFVFFWIATFCRILDMLTSQSLTAEALDEPLVCLLKSFG</sequence>
<reference evidence="1" key="1">
    <citation type="submission" date="2018-02" db="EMBL/GenBank/DDBJ databases">
        <title>The genomes of Aspergillus section Nigri reveals drivers in fungal speciation.</title>
        <authorList>
            <consortium name="DOE Joint Genome Institute"/>
            <person name="Vesth T.C."/>
            <person name="Nybo J."/>
            <person name="Theobald S."/>
            <person name="Brandl J."/>
            <person name="Frisvad J.C."/>
            <person name="Nielsen K.F."/>
            <person name="Lyhne E.K."/>
            <person name="Kogle M.E."/>
            <person name="Kuo A."/>
            <person name="Riley R."/>
            <person name="Clum A."/>
            <person name="Nolan M."/>
            <person name="Lipzen A."/>
            <person name="Salamov A."/>
            <person name="Henrissat B."/>
            <person name="Wiebenga A."/>
            <person name="De vries R.P."/>
            <person name="Grigoriev I.V."/>
            <person name="Mortensen U.H."/>
            <person name="Andersen M.R."/>
            <person name="Baker S.E."/>
        </authorList>
    </citation>
    <scope>NUCLEOTIDE SEQUENCE</scope>
    <source>
        <strain evidence="1">CBS 121060</strain>
    </source>
</reference>
<dbReference type="Proteomes" id="UP000249661">
    <property type="component" value="Unassembled WGS sequence"/>
</dbReference>
<organism evidence="1 2">
    <name type="scientific">Aspergillus aculeatinus CBS 121060</name>
    <dbReference type="NCBI Taxonomy" id="1448322"/>
    <lineage>
        <taxon>Eukaryota</taxon>
        <taxon>Fungi</taxon>
        <taxon>Dikarya</taxon>
        <taxon>Ascomycota</taxon>
        <taxon>Pezizomycotina</taxon>
        <taxon>Eurotiomycetes</taxon>
        <taxon>Eurotiomycetidae</taxon>
        <taxon>Eurotiales</taxon>
        <taxon>Aspergillaceae</taxon>
        <taxon>Aspergillus</taxon>
        <taxon>Aspergillus subgen. Circumdati</taxon>
    </lineage>
</organism>
<accession>A0ACD1GYE9</accession>
<gene>
    <name evidence="1" type="ORF">BO66DRAFT_460054</name>
</gene>